<dbReference type="PANTHER" id="PTHR30255:SF2">
    <property type="entry name" value="SINGLE-STRANDED-DNA-SPECIFIC EXONUCLEASE RECJ"/>
    <property type="match status" value="1"/>
</dbReference>
<evidence type="ECO:0000259" key="1">
    <source>
        <dbReference type="Pfam" id="PF01368"/>
    </source>
</evidence>
<dbReference type="Pfam" id="PF01368">
    <property type="entry name" value="DHH"/>
    <property type="match status" value="1"/>
</dbReference>
<dbReference type="Gene3D" id="3.90.1640.30">
    <property type="match status" value="1"/>
</dbReference>
<dbReference type="SUPFAM" id="SSF64182">
    <property type="entry name" value="DHH phosphoesterases"/>
    <property type="match status" value="1"/>
</dbReference>
<proteinExistence type="predicted"/>
<reference evidence="2" key="1">
    <citation type="submission" date="2021-03" db="EMBL/GenBank/DDBJ databases">
        <title>Taxonomic study of Clostridium polyendosporum from meadow-gley soil under rice.</title>
        <authorList>
            <person name="Kobayashi H."/>
            <person name="Tanizawa Y."/>
            <person name="Yagura M."/>
        </authorList>
    </citation>
    <scope>NUCLEOTIDE SEQUENCE</scope>
    <source>
        <strain evidence="2">JCM 30710</strain>
    </source>
</reference>
<dbReference type="EMBL" id="BOPZ01000008">
    <property type="protein sequence ID" value="GIM28640.1"/>
    <property type="molecule type" value="Genomic_DNA"/>
</dbReference>
<dbReference type="InterPro" id="IPR038763">
    <property type="entry name" value="DHH_sf"/>
</dbReference>
<dbReference type="Proteomes" id="UP000679179">
    <property type="component" value="Unassembled WGS sequence"/>
</dbReference>
<sequence>MEKFWERIYRPNYITGYNPFIIKNMNKAIERMVEAINHREKIVIYGSCDVDGICGLASLLLILKYVNADVEYYIDEGTGISHTLDTDALKNHVHFLGAQLLITIGCGLKSQEQEYLCRELGIDLIITENKKMKANNGAIYINPSQQGCSYRYKNLSSCGVAFKLMQAIAIYYNMKSVNRYLDLIIVGAMSARVENTGENRVLLKEGLKYLKETNNYGLRAIMDFYNIKEVNEDSIHKMIDVITPTISAVGKKDNARIVVELLTTNDKYRAEQITKYLYSERNR</sequence>
<evidence type="ECO:0000313" key="3">
    <source>
        <dbReference type="Proteomes" id="UP000679179"/>
    </source>
</evidence>
<protein>
    <submittedName>
        <fullName evidence="2">Delta(24)-sterol C-methyltransferase</fullName>
    </submittedName>
</protein>
<dbReference type="PANTHER" id="PTHR30255">
    <property type="entry name" value="SINGLE-STRANDED-DNA-SPECIFIC EXONUCLEASE RECJ"/>
    <property type="match status" value="1"/>
</dbReference>
<name>A0A919RY28_9CLOT</name>
<accession>A0A919RY28</accession>
<dbReference type="InterPro" id="IPR051673">
    <property type="entry name" value="SSDNA_exonuclease_RecJ"/>
</dbReference>
<feature type="domain" description="DDH" evidence="1">
    <location>
        <begin position="41"/>
        <end position="187"/>
    </location>
</feature>
<dbReference type="GO" id="GO:0004527">
    <property type="term" value="F:exonuclease activity"/>
    <property type="evidence" value="ECO:0007669"/>
    <property type="project" value="UniProtKB-KW"/>
</dbReference>
<keyword evidence="3" id="KW-1185">Reference proteome</keyword>
<comment type="caution">
    <text evidence="2">The sequence shown here is derived from an EMBL/GenBank/DDBJ whole genome shotgun (WGS) entry which is preliminary data.</text>
</comment>
<dbReference type="RefSeq" id="WP_212903364.1">
    <property type="nucleotide sequence ID" value="NZ_BOPZ01000008.1"/>
</dbReference>
<evidence type="ECO:0000313" key="2">
    <source>
        <dbReference type="EMBL" id="GIM28640.1"/>
    </source>
</evidence>
<gene>
    <name evidence="2" type="ORF">CPJCM30710_13060</name>
</gene>
<dbReference type="AlphaFoldDB" id="A0A919RY28"/>
<dbReference type="InterPro" id="IPR001667">
    <property type="entry name" value="DDH_dom"/>
</dbReference>
<organism evidence="2 3">
    <name type="scientific">Clostridium polyendosporum</name>
    <dbReference type="NCBI Taxonomy" id="69208"/>
    <lineage>
        <taxon>Bacteria</taxon>
        <taxon>Bacillati</taxon>
        <taxon>Bacillota</taxon>
        <taxon>Clostridia</taxon>
        <taxon>Eubacteriales</taxon>
        <taxon>Clostridiaceae</taxon>
        <taxon>Clostridium</taxon>
    </lineage>
</organism>